<dbReference type="EMBL" id="JBHSQI010000008">
    <property type="protein sequence ID" value="MFC6154621.1"/>
    <property type="molecule type" value="Genomic_DNA"/>
</dbReference>
<keyword evidence="4" id="KW-1185">Reference proteome</keyword>
<comment type="caution">
    <text evidence="3">The sequence shown here is derived from an EMBL/GenBank/DDBJ whole genome shotgun (WGS) entry which is preliminary data.</text>
</comment>
<evidence type="ECO:0000313" key="3">
    <source>
        <dbReference type="EMBL" id="MFC6154621.1"/>
    </source>
</evidence>
<evidence type="ECO:0000313" key="4">
    <source>
        <dbReference type="Proteomes" id="UP001596098"/>
    </source>
</evidence>
<dbReference type="Proteomes" id="UP001596098">
    <property type="component" value="Unassembled WGS sequence"/>
</dbReference>
<sequence>MSTHTDITAPSTAPAAGPSTTPRTLGRICAGVGVPLLVLYAVGMVVTYGDVVDAPDDPQGGIGALVLMMMAVWWVLIAAATLTGVLGGRSGRLVPAVIGTSLLGVLAVPPLIGSIQVLLESLVG</sequence>
<feature type="transmembrane region" description="Helical" evidence="2">
    <location>
        <begin position="28"/>
        <end position="49"/>
    </location>
</feature>
<proteinExistence type="predicted"/>
<feature type="transmembrane region" description="Helical" evidence="2">
    <location>
        <begin position="61"/>
        <end position="86"/>
    </location>
</feature>
<keyword evidence="2" id="KW-0812">Transmembrane</keyword>
<evidence type="ECO:0000256" key="1">
    <source>
        <dbReference type="SAM" id="MobiDB-lite"/>
    </source>
</evidence>
<protein>
    <submittedName>
        <fullName evidence="3">Uncharacterized protein</fullName>
    </submittedName>
</protein>
<feature type="transmembrane region" description="Helical" evidence="2">
    <location>
        <begin position="93"/>
        <end position="119"/>
    </location>
</feature>
<evidence type="ECO:0000256" key="2">
    <source>
        <dbReference type="SAM" id="Phobius"/>
    </source>
</evidence>
<accession>A0ABW1R1Z7</accession>
<feature type="region of interest" description="Disordered" evidence="1">
    <location>
        <begin position="1"/>
        <end position="21"/>
    </location>
</feature>
<reference evidence="4" key="1">
    <citation type="journal article" date="2019" name="Int. J. Syst. Evol. Microbiol.">
        <title>The Global Catalogue of Microorganisms (GCM) 10K type strain sequencing project: providing services to taxonomists for standard genome sequencing and annotation.</title>
        <authorList>
            <consortium name="The Broad Institute Genomics Platform"/>
            <consortium name="The Broad Institute Genome Sequencing Center for Infectious Disease"/>
            <person name="Wu L."/>
            <person name="Ma J."/>
        </authorList>
    </citation>
    <scope>NUCLEOTIDE SEQUENCE [LARGE SCALE GENOMIC DNA]</scope>
    <source>
        <strain evidence="4">DFY28</strain>
    </source>
</reference>
<name>A0ABW1R1Z7_9ACTN</name>
<organism evidence="3 4">
    <name type="scientific">Nocardioides yefusunii</name>
    <dbReference type="NCBI Taxonomy" id="2500546"/>
    <lineage>
        <taxon>Bacteria</taxon>
        <taxon>Bacillati</taxon>
        <taxon>Actinomycetota</taxon>
        <taxon>Actinomycetes</taxon>
        <taxon>Propionibacteriales</taxon>
        <taxon>Nocardioidaceae</taxon>
        <taxon>Nocardioides</taxon>
    </lineage>
</organism>
<keyword evidence="2" id="KW-1133">Transmembrane helix</keyword>
<gene>
    <name evidence="3" type="ORF">ACFPWU_13200</name>
</gene>
<keyword evidence="2" id="KW-0472">Membrane</keyword>
<dbReference type="RefSeq" id="WP_128220968.1">
    <property type="nucleotide sequence ID" value="NZ_CP034929.1"/>
</dbReference>
<feature type="compositionally biased region" description="Low complexity" evidence="1">
    <location>
        <begin position="8"/>
        <end position="21"/>
    </location>
</feature>